<evidence type="ECO:0000256" key="1">
    <source>
        <dbReference type="ARBA" id="ARBA00022737"/>
    </source>
</evidence>
<organism evidence="3 4">
    <name type="scientific">Vitis vinifera</name>
    <name type="common">Grape</name>
    <dbReference type="NCBI Taxonomy" id="29760"/>
    <lineage>
        <taxon>Eukaryota</taxon>
        <taxon>Viridiplantae</taxon>
        <taxon>Streptophyta</taxon>
        <taxon>Embryophyta</taxon>
        <taxon>Tracheophyta</taxon>
        <taxon>Spermatophyta</taxon>
        <taxon>Magnoliopsida</taxon>
        <taxon>eudicotyledons</taxon>
        <taxon>Gunneridae</taxon>
        <taxon>Pentapetalae</taxon>
        <taxon>rosids</taxon>
        <taxon>Vitales</taxon>
        <taxon>Vitaceae</taxon>
        <taxon>Viteae</taxon>
        <taxon>Vitis</taxon>
    </lineage>
</organism>
<dbReference type="AlphaFoldDB" id="A0A438EQ71"/>
<dbReference type="Pfam" id="PF01535">
    <property type="entry name" value="PPR"/>
    <property type="match status" value="2"/>
</dbReference>
<dbReference type="GO" id="GO:0003723">
    <property type="term" value="F:RNA binding"/>
    <property type="evidence" value="ECO:0007669"/>
    <property type="project" value="InterPro"/>
</dbReference>
<dbReference type="FunFam" id="1.25.40.10:FF:000343">
    <property type="entry name" value="Pentatricopeptide repeat-containing protein At3g58590"/>
    <property type="match status" value="1"/>
</dbReference>
<protein>
    <submittedName>
        <fullName evidence="3">Pentatricopeptide repeat-containing protein DOT4, chloroplastic</fullName>
    </submittedName>
</protein>
<name>A0A438EQ71_VITVI</name>
<dbReference type="PANTHER" id="PTHR47926">
    <property type="entry name" value="PENTATRICOPEPTIDE REPEAT-CONTAINING PROTEIN"/>
    <property type="match status" value="1"/>
</dbReference>
<dbReference type="NCBIfam" id="TIGR00756">
    <property type="entry name" value="PPR"/>
    <property type="match status" value="1"/>
</dbReference>
<dbReference type="PROSITE" id="PS51375">
    <property type="entry name" value="PPR"/>
    <property type="match status" value="1"/>
</dbReference>
<comment type="caution">
    <text evidence="3">The sequence shown here is derived from an EMBL/GenBank/DDBJ whole genome shotgun (WGS) entry which is preliminary data.</text>
</comment>
<accession>A0A438EQ71</accession>
<evidence type="ECO:0000313" key="4">
    <source>
        <dbReference type="Proteomes" id="UP000288805"/>
    </source>
</evidence>
<evidence type="ECO:0000313" key="3">
    <source>
        <dbReference type="EMBL" id="RVW49768.1"/>
    </source>
</evidence>
<sequence>MGNFKPNAVTISSVLPAFANLGLIRIAKSVHCFWVRGGFEGNVFVETALVDMYSKFGCMGVARQLFESMSERNVVSWNAIVSGYSDHGFSEEAIDLFNLMRRKGLLVDFYTIMSLIPASLSVGCLQVGTGIHGFIIRTGHSGALQQGRRVHALAIKTCFANNIFVGSAVIDMYANCGNLEDAKRFFYGMGEKDVVCWNAMIAGNGMNGYGTDAIDLFLQMKGSGQLDAAYSFINNMPFQPDFDVYSTLLGACRIHGNIKLGHEISQKIFEMEPNDAGYYVSAFKHMPTGSMFSKMEFVLAETMVTVRMLCIYSSGSHLAQENVEKINTKWKGMEEGNMASSPSSPPEGATQVNRTFLCSKIQPAFLGHFSVMFTGKYFVISTLRDCGS</sequence>
<dbReference type="Gene3D" id="1.25.40.10">
    <property type="entry name" value="Tetratricopeptide repeat domain"/>
    <property type="match status" value="2"/>
</dbReference>
<dbReference type="FunFam" id="1.25.40.10:FF:001572">
    <property type="entry name" value="Pentatricopeptide repeat-containing protein At4g33990"/>
    <property type="match status" value="1"/>
</dbReference>
<gene>
    <name evidence="3" type="primary">DOT4_5</name>
    <name evidence="3" type="ORF">CK203_070062</name>
</gene>
<feature type="repeat" description="PPR" evidence="2">
    <location>
        <begin position="73"/>
        <end position="107"/>
    </location>
</feature>
<dbReference type="Pfam" id="PF13041">
    <property type="entry name" value="PPR_2"/>
    <property type="match status" value="1"/>
</dbReference>
<reference evidence="3 4" key="1">
    <citation type="journal article" date="2018" name="PLoS Genet.">
        <title>Population sequencing reveals clonal diversity and ancestral inbreeding in the grapevine cultivar Chardonnay.</title>
        <authorList>
            <person name="Roach M.J."/>
            <person name="Johnson D.L."/>
            <person name="Bohlmann J."/>
            <person name="van Vuuren H.J."/>
            <person name="Jones S.J."/>
            <person name="Pretorius I.S."/>
            <person name="Schmidt S.A."/>
            <person name="Borneman A.R."/>
        </authorList>
    </citation>
    <scope>NUCLEOTIDE SEQUENCE [LARGE SCALE GENOMIC DNA]</scope>
    <source>
        <strain evidence="4">cv. Chardonnay</strain>
        <tissue evidence="3">Leaf</tissue>
    </source>
</reference>
<proteinExistence type="predicted"/>
<dbReference type="InterPro" id="IPR046960">
    <property type="entry name" value="PPR_At4g14850-like_plant"/>
</dbReference>
<dbReference type="InterPro" id="IPR002885">
    <property type="entry name" value="PPR_rpt"/>
</dbReference>
<dbReference type="GO" id="GO:0009451">
    <property type="term" value="P:RNA modification"/>
    <property type="evidence" value="ECO:0007669"/>
    <property type="project" value="InterPro"/>
</dbReference>
<keyword evidence="1" id="KW-0677">Repeat</keyword>
<evidence type="ECO:0000256" key="2">
    <source>
        <dbReference type="PROSITE-ProRule" id="PRU00708"/>
    </source>
</evidence>
<dbReference type="EMBL" id="QGNW01001220">
    <property type="protein sequence ID" value="RVW49768.1"/>
    <property type="molecule type" value="Genomic_DNA"/>
</dbReference>
<dbReference type="InterPro" id="IPR011990">
    <property type="entry name" value="TPR-like_helical_dom_sf"/>
</dbReference>
<dbReference type="Proteomes" id="UP000288805">
    <property type="component" value="Unassembled WGS sequence"/>
</dbReference>